<feature type="non-terminal residue" evidence="1">
    <location>
        <position position="110"/>
    </location>
</feature>
<dbReference type="InParanoid" id="A0A2H3CX80"/>
<dbReference type="STRING" id="47427.A0A2H3CX80"/>
<protein>
    <submittedName>
        <fullName evidence="1">Uncharacterized protein</fullName>
    </submittedName>
</protein>
<dbReference type="EMBL" id="KZ293741">
    <property type="protein sequence ID" value="PBK80693.1"/>
    <property type="molecule type" value="Genomic_DNA"/>
</dbReference>
<accession>A0A2H3CX80</accession>
<evidence type="ECO:0000313" key="2">
    <source>
        <dbReference type="Proteomes" id="UP000217790"/>
    </source>
</evidence>
<proteinExistence type="predicted"/>
<sequence length="110" mass="12498">FWELARAEGIKLVSMSVSWRTRSLLDYLKSYSGIQLLGISIDVEEADYEEERHCADDLYHAILPGHVQTLTELYIQPYYAGAWCLEENHLAALVQCSKLATLRLALDSAH</sequence>
<dbReference type="Proteomes" id="UP000217790">
    <property type="component" value="Unassembled WGS sequence"/>
</dbReference>
<keyword evidence="2" id="KW-1185">Reference proteome</keyword>
<gene>
    <name evidence="1" type="ORF">ARMGADRAFT_891296</name>
</gene>
<feature type="non-terminal residue" evidence="1">
    <location>
        <position position="1"/>
    </location>
</feature>
<reference evidence="2" key="1">
    <citation type="journal article" date="2017" name="Nat. Ecol. Evol.">
        <title>Genome expansion and lineage-specific genetic innovations in the forest pathogenic fungi Armillaria.</title>
        <authorList>
            <person name="Sipos G."/>
            <person name="Prasanna A.N."/>
            <person name="Walter M.C."/>
            <person name="O'Connor E."/>
            <person name="Balint B."/>
            <person name="Krizsan K."/>
            <person name="Kiss B."/>
            <person name="Hess J."/>
            <person name="Varga T."/>
            <person name="Slot J."/>
            <person name="Riley R."/>
            <person name="Boka B."/>
            <person name="Rigling D."/>
            <person name="Barry K."/>
            <person name="Lee J."/>
            <person name="Mihaltcheva S."/>
            <person name="LaButti K."/>
            <person name="Lipzen A."/>
            <person name="Waldron R."/>
            <person name="Moloney N.M."/>
            <person name="Sperisen C."/>
            <person name="Kredics L."/>
            <person name="Vagvoelgyi C."/>
            <person name="Patrignani A."/>
            <person name="Fitzpatrick D."/>
            <person name="Nagy I."/>
            <person name="Doyle S."/>
            <person name="Anderson J.B."/>
            <person name="Grigoriev I.V."/>
            <person name="Gueldener U."/>
            <person name="Muensterkoetter M."/>
            <person name="Nagy L.G."/>
        </authorList>
    </citation>
    <scope>NUCLEOTIDE SEQUENCE [LARGE SCALE GENOMIC DNA]</scope>
    <source>
        <strain evidence="2">Ar21-2</strain>
    </source>
</reference>
<organism evidence="1 2">
    <name type="scientific">Armillaria gallica</name>
    <name type="common">Bulbous honey fungus</name>
    <name type="synonym">Armillaria bulbosa</name>
    <dbReference type="NCBI Taxonomy" id="47427"/>
    <lineage>
        <taxon>Eukaryota</taxon>
        <taxon>Fungi</taxon>
        <taxon>Dikarya</taxon>
        <taxon>Basidiomycota</taxon>
        <taxon>Agaricomycotina</taxon>
        <taxon>Agaricomycetes</taxon>
        <taxon>Agaricomycetidae</taxon>
        <taxon>Agaricales</taxon>
        <taxon>Marasmiineae</taxon>
        <taxon>Physalacriaceae</taxon>
        <taxon>Armillaria</taxon>
    </lineage>
</organism>
<name>A0A2H3CX80_ARMGA</name>
<evidence type="ECO:0000313" key="1">
    <source>
        <dbReference type="EMBL" id="PBK80693.1"/>
    </source>
</evidence>
<dbReference type="AlphaFoldDB" id="A0A2H3CX80"/>
<dbReference type="OrthoDB" id="3541472at2759"/>